<dbReference type="VEuPathDB" id="TrichDB:TVAG_444770"/>
<evidence type="ECO:0000313" key="2">
    <source>
        <dbReference type="Proteomes" id="UP000001542"/>
    </source>
</evidence>
<name>A2FRX5_TRIV3</name>
<protein>
    <submittedName>
        <fullName evidence="1">Uncharacterized protein</fullName>
    </submittedName>
</protein>
<dbReference type="InParanoid" id="A2FRX5"/>
<dbReference type="Proteomes" id="UP000001542">
    <property type="component" value="Unassembled WGS sequence"/>
</dbReference>
<dbReference type="VEuPathDB" id="TrichDB:TVAGG3_0659660"/>
<reference evidence="1" key="2">
    <citation type="journal article" date="2007" name="Science">
        <title>Draft genome sequence of the sexually transmitted pathogen Trichomonas vaginalis.</title>
        <authorList>
            <person name="Carlton J.M."/>
            <person name="Hirt R.P."/>
            <person name="Silva J.C."/>
            <person name="Delcher A.L."/>
            <person name="Schatz M."/>
            <person name="Zhao Q."/>
            <person name="Wortman J.R."/>
            <person name="Bidwell S.L."/>
            <person name="Alsmark U.C.M."/>
            <person name="Besteiro S."/>
            <person name="Sicheritz-Ponten T."/>
            <person name="Noel C.J."/>
            <person name="Dacks J.B."/>
            <person name="Foster P.G."/>
            <person name="Simillion C."/>
            <person name="Van de Peer Y."/>
            <person name="Miranda-Saavedra D."/>
            <person name="Barton G.J."/>
            <person name="Westrop G.D."/>
            <person name="Mueller S."/>
            <person name="Dessi D."/>
            <person name="Fiori P.L."/>
            <person name="Ren Q."/>
            <person name="Paulsen I."/>
            <person name="Zhang H."/>
            <person name="Bastida-Corcuera F.D."/>
            <person name="Simoes-Barbosa A."/>
            <person name="Brown M.T."/>
            <person name="Hayes R.D."/>
            <person name="Mukherjee M."/>
            <person name="Okumura C.Y."/>
            <person name="Schneider R."/>
            <person name="Smith A.J."/>
            <person name="Vanacova S."/>
            <person name="Villalvazo M."/>
            <person name="Haas B.J."/>
            <person name="Pertea M."/>
            <person name="Feldblyum T.V."/>
            <person name="Utterback T.R."/>
            <person name="Shu C.L."/>
            <person name="Osoegawa K."/>
            <person name="de Jong P.J."/>
            <person name="Hrdy I."/>
            <person name="Horvathova L."/>
            <person name="Zubacova Z."/>
            <person name="Dolezal P."/>
            <person name="Malik S.B."/>
            <person name="Logsdon J.M. Jr."/>
            <person name="Henze K."/>
            <person name="Gupta A."/>
            <person name="Wang C.C."/>
            <person name="Dunne R.L."/>
            <person name="Upcroft J.A."/>
            <person name="Upcroft P."/>
            <person name="White O."/>
            <person name="Salzberg S.L."/>
            <person name="Tang P."/>
            <person name="Chiu C.-H."/>
            <person name="Lee Y.-S."/>
            <person name="Embley T.M."/>
            <person name="Coombs G.H."/>
            <person name="Mottram J.C."/>
            <person name="Tachezy J."/>
            <person name="Fraser-Liggett C.M."/>
            <person name="Johnson P.J."/>
        </authorList>
    </citation>
    <scope>NUCLEOTIDE SEQUENCE [LARGE SCALE GENOMIC DNA]</scope>
    <source>
        <strain evidence="1">G3</strain>
    </source>
</reference>
<keyword evidence="2" id="KW-1185">Reference proteome</keyword>
<organism evidence="1 2">
    <name type="scientific">Trichomonas vaginalis (strain ATCC PRA-98 / G3)</name>
    <dbReference type="NCBI Taxonomy" id="412133"/>
    <lineage>
        <taxon>Eukaryota</taxon>
        <taxon>Metamonada</taxon>
        <taxon>Parabasalia</taxon>
        <taxon>Trichomonadida</taxon>
        <taxon>Trichomonadidae</taxon>
        <taxon>Trichomonas</taxon>
    </lineage>
</organism>
<dbReference type="EMBL" id="DS113972">
    <property type="protein sequence ID" value="EAX92341.1"/>
    <property type="molecule type" value="Genomic_DNA"/>
</dbReference>
<reference evidence="1" key="1">
    <citation type="submission" date="2006-10" db="EMBL/GenBank/DDBJ databases">
        <authorList>
            <person name="Amadeo P."/>
            <person name="Zhao Q."/>
            <person name="Wortman J."/>
            <person name="Fraser-Liggett C."/>
            <person name="Carlton J."/>
        </authorList>
    </citation>
    <scope>NUCLEOTIDE SEQUENCE</scope>
    <source>
        <strain evidence="1">G3</strain>
    </source>
</reference>
<dbReference type="RefSeq" id="XP_001305271.1">
    <property type="nucleotide sequence ID" value="XM_001305270.1"/>
</dbReference>
<gene>
    <name evidence="1" type="ORF">TVAG_444770</name>
</gene>
<evidence type="ECO:0000313" key="1">
    <source>
        <dbReference type="EMBL" id="EAX92341.1"/>
    </source>
</evidence>
<sequence>MQGIDDRSTWDSYYHCCFNEMPLPSLFVDFSEKTILLQELKRFLISEENIKDNLDNKYKVQSYIKYLGESIPDNSREIVLNDLLNSDDQIIQQLVSYILKGKKLYQSDEAFIHNISFFLLLFHDTNSGAFEVLYPEVKKFIETITYEHLFDILGPDLLTIVHELPQSFLSKIAIDVHSITELFKSSYILTNINSCDILQKRITNQYQFPKQFPFISDEYFTCVNTVITQNKSFMDLLSTLAITDLASFDFQNLLIHFNGFQYLIPYFIVANQQLLYSNLDESVQILSADYLPSPATDLVIRFSNDQKLLEMISFCNGGDLILSPADLMDSSLVFHLQNVISNTEILEYAEKKYFLVSDEDSAEDFDFIRCYNIFRNFFSIFQSPPTHTKKFLDLISSSFKEIKTNHVRDAMVYDLFSLLFLKNKSNKFIVTTQIAKAILKLINPFTDNKFIKNANSMLNGQFTFWRQDPPFESYLTRDSTNIFRAIEGKNWNLANDLTNGLPYYRNFYVLSCSVDAMINNKTLPDEAVEYKDLINLEVGFSTYSFDLLRSCVKKFSEYKEIIEKRDLNCFDILQNEKWQTINTFLDIFDSLDNFDDFLVTIQNSKNLHHFICDVNFYLKYSNYNETFDYVKAISNALKMNKIDDAKQMSLFVGKDLIEIILTNREKFDITKEYILSEYPSNPVLITMIAVSEFGSEISSEISISDVLKRYLDQKIETKTRNDKEMFMELFEKLKANDDNFDDIIYNLDHLKILKEVLCLEIVNDAVIKLLEIVSYQANPGEIYQIDTIKIKNFNANNKSLSDKEKTLKFIEKFDKNLTLRYLSDFEFSVSKDAFVLLYEKNKEDVVFVSKITNISKAHFELIKSLKEKDKSQKENAENKMSKDVKTAFENLSAEFGNCREKEDVVEMIEKDANLIFKLTKLQKVFFDDEFLLKTISKFPKLDEKVKILAHLSEFFSEKEIFVNLVDKLMTEEICQLDVFDRRAEDDSIKIMKMIRNLTSFSSLHNKIDIVDMILEKRIFLTYGFKYNFRDFCSEEFGNYLENLLVKFDFYDICQNLFSVYKLSETNLLLNICYKKAKMGLIESFDSNSMKPETDLNEFELNGWSNSKLFNCFVSPFVFNNEIPTLMTRSLKDLQVTKEASNFSKSIYSFVKETVKYEMTNSKPTLFDPKEKSHEKQALMNKFIFLLSRYCSIDESISILTSIGNFSSSYQLLHSIEDENHKKKVFSESFFYRGMMREKSIEVINFIKQQDPNFYVCSSLFDGLMDYMKEYRLYEGLYFIYSLRNMMEQQAEAALSLFGESETMVSKFNFIGKAYASILMAINIRFHPIELSPPYVPSSASNYELRESLNAVNIMMQFCQFCLSRKINVNSDDIDLVHNPRCAARMAAILSIEEHEKDLYQQIIRSFSVSDRDLESGFCYVVKQKRVEEVFNFLTQMKTKNEELSIRIMESYLRWLCLTNNFFWIPIFIRLEDDPVRRALLFIEYDFLDDANAIIFEHNIDDLSDLLAYRASQIACTMVMLRYRKSE</sequence>
<proteinExistence type="predicted"/>
<dbReference type="KEGG" id="tva:4750052"/>
<dbReference type="OrthoDB" id="10640954at2759"/>
<accession>A2FRX5</accession>